<dbReference type="Pfam" id="PF13361">
    <property type="entry name" value="UvrD_C"/>
    <property type="match status" value="1"/>
</dbReference>
<keyword evidence="1" id="KW-0540">Nuclease</keyword>
<evidence type="ECO:0000256" key="15">
    <source>
        <dbReference type="PROSITE-ProRule" id="PRU00560"/>
    </source>
</evidence>
<dbReference type="InterPro" id="IPR038726">
    <property type="entry name" value="PDDEXK_AddAB-type"/>
</dbReference>
<dbReference type="PANTHER" id="PTHR11070">
    <property type="entry name" value="UVRD / RECB / PCRA DNA HELICASE FAMILY MEMBER"/>
    <property type="match status" value="1"/>
</dbReference>
<protein>
    <recommendedName>
        <fullName evidence="12">DNA 3'-5' helicase</fullName>
        <ecNumber evidence="12">5.6.2.4</ecNumber>
    </recommendedName>
    <alternativeName>
        <fullName evidence="13">DNA 3'-5' helicase II</fullName>
    </alternativeName>
</protein>
<evidence type="ECO:0000256" key="16">
    <source>
        <dbReference type="SAM" id="MobiDB-lite"/>
    </source>
</evidence>
<feature type="binding site" evidence="15">
    <location>
        <begin position="29"/>
        <end position="36"/>
    </location>
    <ligand>
        <name>ATP</name>
        <dbReference type="ChEBI" id="CHEBI:30616"/>
    </ligand>
</feature>
<keyword evidence="3" id="KW-0227">DNA damage</keyword>
<evidence type="ECO:0000256" key="8">
    <source>
        <dbReference type="ARBA" id="ARBA00023125"/>
    </source>
</evidence>
<dbReference type="PANTHER" id="PTHR11070:SF2">
    <property type="entry name" value="ATP-DEPENDENT DNA HELICASE SRS2"/>
    <property type="match status" value="1"/>
</dbReference>
<dbReference type="Gene3D" id="3.90.320.10">
    <property type="match status" value="1"/>
</dbReference>
<keyword evidence="20" id="KW-1185">Reference proteome</keyword>
<dbReference type="RefSeq" id="WP_187709707.1">
    <property type="nucleotide sequence ID" value="NZ_CP060782.1"/>
</dbReference>
<evidence type="ECO:0000256" key="3">
    <source>
        <dbReference type="ARBA" id="ARBA00022763"/>
    </source>
</evidence>
<dbReference type="SUPFAM" id="SSF52540">
    <property type="entry name" value="P-loop containing nucleoside triphosphate hydrolases"/>
    <property type="match status" value="1"/>
</dbReference>
<evidence type="ECO:0000256" key="9">
    <source>
        <dbReference type="ARBA" id="ARBA00023204"/>
    </source>
</evidence>
<dbReference type="PROSITE" id="PS51198">
    <property type="entry name" value="UVRD_HELICASE_ATP_BIND"/>
    <property type="match status" value="1"/>
</dbReference>
<dbReference type="PROSITE" id="PS51217">
    <property type="entry name" value="UVRD_HELICASE_CTER"/>
    <property type="match status" value="1"/>
</dbReference>
<evidence type="ECO:0000313" key="20">
    <source>
        <dbReference type="Proteomes" id="UP000516105"/>
    </source>
</evidence>
<feature type="region of interest" description="Disordered" evidence="16">
    <location>
        <begin position="951"/>
        <end position="980"/>
    </location>
</feature>
<evidence type="ECO:0000256" key="5">
    <source>
        <dbReference type="ARBA" id="ARBA00022806"/>
    </source>
</evidence>
<dbReference type="EC" id="5.6.2.4" evidence="12"/>
<evidence type="ECO:0000256" key="14">
    <source>
        <dbReference type="ARBA" id="ARBA00048988"/>
    </source>
</evidence>
<dbReference type="EMBL" id="CP060782">
    <property type="protein sequence ID" value="QNP46754.1"/>
    <property type="molecule type" value="Genomic_DNA"/>
</dbReference>
<evidence type="ECO:0000256" key="4">
    <source>
        <dbReference type="ARBA" id="ARBA00022801"/>
    </source>
</evidence>
<dbReference type="NCBIfam" id="TIGR02784">
    <property type="entry name" value="addA_alphas"/>
    <property type="match status" value="1"/>
</dbReference>
<dbReference type="Gene3D" id="1.10.486.10">
    <property type="entry name" value="PCRA, domain 4"/>
    <property type="match status" value="1"/>
</dbReference>
<dbReference type="Proteomes" id="UP000516105">
    <property type="component" value="Chromosome"/>
</dbReference>
<name>A0ABX6TBL7_9SPHN</name>
<keyword evidence="5 15" id="KW-0347">Helicase</keyword>
<keyword evidence="4 15" id="KW-0378">Hydrolase</keyword>
<dbReference type="Pfam" id="PF00580">
    <property type="entry name" value="UvrD-helicase"/>
    <property type="match status" value="2"/>
</dbReference>
<accession>A0ABX6TBL7</accession>
<reference evidence="19 20" key="1">
    <citation type="submission" date="2020-08" db="EMBL/GenBank/DDBJ databases">
        <title>Genome sequence of Sphingomonas sediminicola KACC 15039T.</title>
        <authorList>
            <person name="Hyun D.-W."/>
            <person name="Bae J.-W."/>
        </authorList>
    </citation>
    <scope>NUCLEOTIDE SEQUENCE [LARGE SCALE GENOMIC DNA]</scope>
    <source>
        <strain evidence="19 20">KACC 15039</strain>
    </source>
</reference>
<sequence length="1137" mass="123839">MGKRFKPLPILEGAQAAAVDPNVHASVSASAGSGKTQVLTGRVLSLLMNGADPESILCLTFTKAGAAEMANRIGARLAAWVRLSDAQLRKELYALRGPNDPAALQRARRLFAKVLEAPGGLRIQTIHSFAQTLLSAFPAEAGITPGFKPIEGRAEQELAKTTLAGLLADAESRRDEQLIADVQCLSLRLGEEGAVKYLMLCAQSPDAMAALGSPEKIEPALRHLMDLPDSSVEDFLANHCHEDRFDCDLLEAIADANRRWGAQSGLTYAQAIEDWLELTPIERAAGLQKLRKVVLTDKGTPRVSTGQTKVEPAYEDHAGRLATLIGDLLAVQNGVRLTGEMAAGLRAGQAFAAIYTKAKRSAGVADFNDLIAWTRRLLDRPGMGEWVRYKLDRRTDHILVDESQDTNREQWEIVQALAAEFFAGVGAVESRGRTIFMVGDFKQAIFGFQGTDPQEFKRARDWVRQQSAALLEADEDARAGAALEFRDLSIEASYRSAPAVLDVVDAVIGDVGYRNMGLPDHPNLHRAHFHARPGVVELWKPFAVENVEDSEDGEEGWLGEEARLYASALARQVRRWIEEAPILASTKRPLSAGDVLILVRSRGELASLIVARLFEEGVPVAGIDRLHLQEPLAVKDLLAAVAFAAQPLDDLNLANLLVSPLMGWSQELLLELAYGRGGISLWQRLGERADLKPEFRTARDQLGELLATADFTTPHRFLETILSGPMDGRRKLYGRLGMAARDPIDELLASALDFEHQEIASLDRFLAWFSRGEVEIKRDPSAPANAVRVMTVHGAKGLEAPVVILADATADPAKLGGTSRTLDFPVAGAGEVPLIRPRKAERVSPFSELIVEEEARDLEEHWRLLYVGLTRAEERLVIAGLQPKTKDGIRPENSWHTSVERALVSLGAHWIEDEHWGSALRYQGGVPAGAVKAKSVSAALARPSIPAWATTRVPPEARPPQPLAPSAIAEDRESLPPPSESMRLAAERGTMIHLLLERLADVERLQRHAAALRWLERSAGMTDAGARGEIADTVCEVLSDPRFSALFGERSLAEAPIAATIADGTVVAGTVDRLLVEEHRISVVDFKTGKVPQSHDAIPASHKAQMSAYTAALRVIFPGREVRAALLYTSGPQLFEL</sequence>
<keyword evidence="6" id="KW-0269">Exonuclease</keyword>
<evidence type="ECO:0000259" key="17">
    <source>
        <dbReference type="PROSITE" id="PS51198"/>
    </source>
</evidence>
<evidence type="ECO:0000259" key="18">
    <source>
        <dbReference type="PROSITE" id="PS51217"/>
    </source>
</evidence>
<gene>
    <name evidence="19" type="primary">addA</name>
    <name evidence="19" type="ORF">H9L14_06780</name>
</gene>
<comment type="catalytic activity">
    <reaction evidence="14">
        <text>ATP + H2O = ADP + phosphate + H(+)</text>
        <dbReference type="Rhea" id="RHEA:13065"/>
        <dbReference type="ChEBI" id="CHEBI:15377"/>
        <dbReference type="ChEBI" id="CHEBI:15378"/>
        <dbReference type="ChEBI" id="CHEBI:30616"/>
        <dbReference type="ChEBI" id="CHEBI:43474"/>
        <dbReference type="ChEBI" id="CHEBI:456216"/>
        <dbReference type="EC" id="5.6.2.4"/>
    </reaction>
</comment>
<feature type="domain" description="UvrD-like helicase C-terminal" evidence="18">
    <location>
        <begin position="521"/>
        <end position="797"/>
    </location>
</feature>
<keyword evidence="10" id="KW-0413">Isomerase</keyword>
<organism evidence="19 20">
    <name type="scientific">Sphingomonas sediminicola</name>
    <dbReference type="NCBI Taxonomy" id="386874"/>
    <lineage>
        <taxon>Bacteria</taxon>
        <taxon>Pseudomonadati</taxon>
        <taxon>Pseudomonadota</taxon>
        <taxon>Alphaproteobacteria</taxon>
        <taxon>Sphingomonadales</taxon>
        <taxon>Sphingomonadaceae</taxon>
        <taxon>Sphingomonas</taxon>
    </lineage>
</organism>
<proteinExistence type="predicted"/>
<evidence type="ECO:0000256" key="12">
    <source>
        <dbReference type="ARBA" id="ARBA00034808"/>
    </source>
</evidence>
<evidence type="ECO:0000256" key="13">
    <source>
        <dbReference type="ARBA" id="ARBA00034923"/>
    </source>
</evidence>
<dbReference type="InterPro" id="IPR027417">
    <property type="entry name" value="P-loop_NTPase"/>
</dbReference>
<dbReference type="InterPro" id="IPR014016">
    <property type="entry name" value="UvrD-like_ATP-bd"/>
</dbReference>
<keyword evidence="7 15" id="KW-0067">ATP-binding</keyword>
<evidence type="ECO:0000256" key="10">
    <source>
        <dbReference type="ARBA" id="ARBA00023235"/>
    </source>
</evidence>
<dbReference type="InterPro" id="IPR014151">
    <property type="entry name" value="DNA_helicase_AddA"/>
</dbReference>
<dbReference type="SUPFAM" id="SSF52980">
    <property type="entry name" value="Restriction endonuclease-like"/>
    <property type="match status" value="1"/>
</dbReference>
<evidence type="ECO:0000256" key="6">
    <source>
        <dbReference type="ARBA" id="ARBA00022839"/>
    </source>
</evidence>
<dbReference type="Pfam" id="PF12705">
    <property type="entry name" value="PDDEXK_1"/>
    <property type="match status" value="1"/>
</dbReference>
<evidence type="ECO:0000256" key="11">
    <source>
        <dbReference type="ARBA" id="ARBA00034617"/>
    </source>
</evidence>
<dbReference type="InterPro" id="IPR011335">
    <property type="entry name" value="Restrct_endonuc-II-like"/>
</dbReference>
<dbReference type="Gene3D" id="3.40.50.300">
    <property type="entry name" value="P-loop containing nucleotide triphosphate hydrolases"/>
    <property type="match status" value="4"/>
</dbReference>
<comment type="catalytic activity">
    <reaction evidence="11">
        <text>Couples ATP hydrolysis with the unwinding of duplex DNA by translocating in the 3'-5' direction.</text>
        <dbReference type="EC" id="5.6.2.4"/>
    </reaction>
</comment>
<evidence type="ECO:0000256" key="7">
    <source>
        <dbReference type="ARBA" id="ARBA00022840"/>
    </source>
</evidence>
<dbReference type="InterPro" id="IPR014017">
    <property type="entry name" value="DNA_helicase_UvrD-like_C"/>
</dbReference>
<keyword evidence="8" id="KW-0238">DNA-binding</keyword>
<evidence type="ECO:0000256" key="1">
    <source>
        <dbReference type="ARBA" id="ARBA00022722"/>
    </source>
</evidence>
<evidence type="ECO:0000256" key="2">
    <source>
        <dbReference type="ARBA" id="ARBA00022741"/>
    </source>
</evidence>
<keyword evidence="2 15" id="KW-0547">Nucleotide-binding</keyword>
<dbReference type="InterPro" id="IPR011604">
    <property type="entry name" value="PDDEXK-like_dom_sf"/>
</dbReference>
<dbReference type="InterPro" id="IPR000212">
    <property type="entry name" value="DNA_helicase_UvrD/REP"/>
</dbReference>
<feature type="domain" description="UvrD-like helicase ATP-binding" evidence="17">
    <location>
        <begin position="8"/>
        <end position="497"/>
    </location>
</feature>
<keyword evidence="9" id="KW-0234">DNA repair</keyword>
<evidence type="ECO:0000313" key="19">
    <source>
        <dbReference type="EMBL" id="QNP46754.1"/>
    </source>
</evidence>
<dbReference type="GO" id="GO:0004386">
    <property type="term" value="F:helicase activity"/>
    <property type="evidence" value="ECO:0007669"/>
    <property type="project" value="UniProtKB-KW"/>
</dbReference>